<evidence type="ECO:0000256" key="1">
    <source>
        <dbReference type="ARBA" id="ARBA00004418"/>
    </source>
</evidence>
<reference evidence="6 7" key="1">
    <citation type="submission" date="2022-03" db="EMBL/GenBank/DDBJ databases">
        <title>Pseudonocardia alaer sp. nov., a novel actinomycete isolated from reed forest soil.</title>
        <authorList>
            <person name="Wang L."/>
        </authorList>
    </citation>
    <scope>NUCLEOTIDE SEQUENCE [LARGE SCALE GENOMIC DNA]</scope>
    <source>
        <strain evidence="6 7">Y-16303</strain>
    </source>
</reference>
<feature type="chain" id="PRO_5045562880" evidence="4">
    <location>
        <begin position="43"/>
        <end position="350"/>
    </location>
</feature>
<dbReference type="SUPFAM" id="SSF53850">
    <property type="entry name" value="Periplasmic binding protein-like II"/>
    <property type="match status" value="1"/>
</dbReference>
<name>A0ABS9TNN9_9PSEU</name>
<feature type="signal peptide" evidence="4">
    <location>
        <begin position="1"/>
        <end position="42"/>
    </location>
</feature>
<feature type="domain" description="SsuA/THI5-like" evidence="5">
    <location>
        <begin position="65"/>
        <end position="252"/>
    </location>
</feature>
<dbReference type="PANTHER" id="PTHR30024">
    <property type="entry name" value="ALIPHATIC SULFONATES-BINDING PROTEIN-RELATED"/>
    <property type="match status" value="1"/>
</dbReference>
<accession>A0ABS9TNN9</accession>
<keyword evidence="7" id="KW-1185">Reference proteome</keyword>
<dbReference type="RefSeq" id="WP_241040958.1">
    <property type="nucleotide sequence ID" value="NZ_BAAAJF010000049.1"/>
</dbReference>
<evidence type="ECO:0000256" key="2">
    <source>
        <dbReference type="ARBA" id="ARBA00010742"/>
    </source>
</evidence>
<proteinExistence type="inferred from homology"/>
<dbReference type="InterPro" id="IPR015168">
    <property type="entry name" value="SsuA/THI5"/>
</dbReference>
<gene>
    <name evidence="6" type="ORF">MMF94_30985</name>
</gene>
<comment type="subcellular location">
    <subcellularLocation>
        <location evidence="1">Periplasm</location>
    </subcellularLocation>
</comment>
<comment type="caution">
    <text evidence="6">The sequence shown here is derived from an EMBL/GenBank/DDBJ whole genome shotgun (WGS) entry which is preliminary data.</text>
</comment>
<dbReference type="Gene3D" id="3.40.190.10">
    <property type="entry name" value="Periplasmic binding protein-like II"/>
    <property type="match status" value="2"/>
</dbReference>
<organism evidence="6 7">
    <name type="scientific">Pseudonocardia alaniniphila</name>
    <dbReference type="NCBI Taxonomy" id="75291"/>
    <lineage>
        <taxon>Bacteria</taxon>
        <taxon>Bacillati</taxon>
        <taxon>Actinomycetota</taxon>
        <taxon>Actinomycetes</taxon>
        <taxon>Pseudonocardiales</taxon>
        <taxon>Pseudonocardiaceae</taxon>
        <taxon>Pseudonocardia</taxon>
    </lineage>
</organism>
<protein>
    <submittedName>
        <fullName evidence="6">ABC transporter substrate-binding protein</fullName>
    </submittedName>
</protein>
<dbReference type="EMBL" id="JAKXMK010000030">
    <property type="protein sequence ID" value="MCH6170148.1"/>
    <property type="molecule type" value="Genomic_DNA"/>
</dbReference>
<evidence type="ECO:0000313" key="7">
    <source>
        <dbReference type="Proteomes" id="UP001299970"/>
    </source>
</evidence>
<dbReference type="PANTHER" id="PTHR30024:SF47">
    <property type="entry name" value="TAURINE-BINDING PERIPLASMIC PROTEIN"/>
    <property type="match status" value="1"/>
</dbReference>
<evidence type="ECO:0000256" key="3">
    <source>
        <dbReference type="ARBA" id="ARBA00022729"/>
    </source>
</evidence>
<sequence>MPTPARNAAPRTKGIVIRPRLLLTAVAVVIAAASTACGTAGAAAPSSDMSMTIGYTAVGAAYDDLYVCEDKGVFTKNGLDVTLTLLNSSSQLFPAIASNSVQIGAGEARTTAAGALAGFGLSYIALPIPRYYLEMWGSPSITSPDQLKGKRIGLSSPGSLGDASVDALLRDKGWTENDVRKTFLKSTSAEVTALQTGAVDVIVTQPPTGTKTRAQGFHKVMDFTRYPSAANAYVTTTDFLKSHPAAVAAFVKSEVECLAMLHTDKAAAIASIRKHSGSTDPSLAEYAYDFFEPLWAKVPTVDPALAKEAFDDAAAQRHDPPPADISSYLDNTMVDDLQRSGFIDSLYKKP</sequence>
<keyword evidence="3 4" id="KW-0732">Signal</keyword>
<comment type="similarity">
    <text evidence="2">Belongs to the bacterial solute-binding protein SsuA/TauA family.</text>
</comment>
<dbReference type="Pfam" id="PF09084">
    <property type="entry name" value="NMT1"/>
    <property type="match status" value="1"/>
</dbReference>
<evidence type="ECO:0000256" key="4">
    <source>
        <dbReference type="SAM" id="SignalP"/>
    </source>
</evidence>
<evidence type="ECO:0000313" key="6">
    <source>
        <dbReference type="EMBL" id="MCH6170148.1"/>
    </source>
</evidence>
<evidence type="ECO:0000259" key="5">
    <source>
        <dbReference type="Pfam" id="PF09084"/>
    </source>
</evidence>
<dbReference type="Proteomes" id="UP001299970">
    <property type="component" value="Unassembled WGS sequence"/>
</dbReference>